<keyword evidence="6" id="KW-1185">Reference proteome</keyword>
<keyword evidence="1" id="KW-0175">Coiled coil</keyword>
<evidence type="ECO:0000313" key="6">
    <source>
        <dbReference type="Proteomes" id="UP001499841"/>
    </source>
</evidence>
<evidence type="ECO:0000259" key="4">
    <source>
        <dbReference type="Pfam" id="PF13250"/>
    </source>
</evidence>
<feature type="compositionally biased region" description="Basic and acidic residues" evidence="2">
    <location>
        <begin position="37"/>
        <end position="53"/>
    </location>
</feature>
<gene>
    <name evidence="5" type="ORF">GCM10022262_07380</name>
</gene>
<dbReference type="EMBL" id="BAABBA010000003">
    <property type="protein sequence ID" value="GAA4286379.1"/>
    <property type="molecule type" value="Genomic_DNA"/>
</dbReference>
<feature type="coiled-coil region" evidence="1">
    <location>
        <begin position="110"/>
        <end position="302"/>
    </location>
</feature>
<dbReference type="Pfam" id="PF10708">
    <property type="entry name" value="DUF2510"/>
    <property type="match status" value="1"/>
</dbReference>
<dbReference type="InterPro" id="IPR018929">
    <property type="entry name" value="DUF2510"/>
</dbReference>
<feature type="coiled-coil region" evidence="1">
    <location>
        <begin position="331"/>
        <end position="358"/>
    </location>
</feature>
<protein>
    <recommendedName>
        <fullName evidence="7">DUF2510 domain-containing protein</fullName>
    </recommendedName>
</protein>
<feature type="region of interest" description="Disordered" evidence="2">
    <location>
        <begin position="1"/>
        <end position="110"/>
    </location>
</feature>
<dbReference type="InterPro" id="IPR025280">
    <property type="entry name" value="SNIPE"/>
</dbReference>
<evidence type="ECO:0000259" key="3">
    <source>
        <dbReference type="Pfam" id="PF10708"/>
    </source>
</evidence>
<comment type="caution">
    <text evidence="5">The sequence shown here is derived from an EMBL/GenBank/DDBJ whole genome shotgun (WGS) entry which is preliminary data.</text>
</comment>
<dbReference type="Pfam" id="PF13250">
    <property type="entry name" value="SNIPE"/>
    <property type="match status" value="1"/>
</dbReference>
<evidence type="ECO:0008006" key="7">
    <source>
        <dbReference type="Google" id="ProtNLM"/>
    </source>
</evidence>
<accession>A0ABP8ER16</accession>
<name>A0ABP8ER16_9MICO</name>
<feature type="compositionally biased region" description="Low complexity" evidence="2">
    <location>
        <begin position="555"/>
        <end position="564"/>
    </location>
</feature>
<dbReference type="Proteomes" id="UP001499841">
    <property type="component" value="Unassembled WGS sequence"/>
</dbReference>
<feature type="compositionally biased region" description="Low complexity" evidence="2">
    <location>
        <begin position="69"/>
        <end position="108"/>
    </location>
</feature>
<feature type="compositionally biased region" description="Gly residues" evidence="2">
    <location>
        <begin position="539"/>
        <end position="554"/>
    </location>
</feature>
<evidence type="ECO:0000256" key="2">
    <source>
        <dbReference type="SAM" id="MobiDB-lite"/>
    </source>
</evidence>
<sequence>MSHNDLGGPGKGIDVADTKVDEGYPPQGWYPDPEDSSYLRRWDGGAWTDERVPASRGRRRLRAQDHSDAASASAGSPTAAGTPTEAVAPGSAPAAALAAGQHAAAPAPSTRDLEVELLRREAEIDRLAEREQGLVQAVERRRAEIAEIADREEALIQRLRQAREDLAQVERQVAAAGAAEARLAELSAAEASTTQEVDRRRAELAGLDREVAEVRARTEAERAEAQRIAEAERADVQRQIEVERAEHERLRAAVDQVREDHAAAAAEADATARVLEDLTRRRENLAREHDALTQEHEELVRRHSGVVAEHGELTRLYEDLTRRHDEVAGQLEARRAELHEVETRLAEARTELVDLGERVAAQDLGLYDYKHPAEDSVFLATQLAGLREAIVQTLRAGEAITAPTNFKLGHSAAKGQQVVAEVSALSLRAYNAEAENAVRTAGPGGIDGALTRLIRARDAVSRHGAWLGVAITERYHALRAQEIEMAGEYKIRKEREAAAAAAAPAAGAPGGVVREYIPGEGAGPREYVPGAGYGAGGAGYGTGSPGYGNGGPGYVPGTPGPSYGASWESPSPAAPVSSNGRSGH</sequence>
<feature type="domain" description="SNIPE associated" evidence="4">
    <location>
        <begin position="379"/>
        <end position="494"/>
    </location>
</feature>
<organism evidence="5 6">
    <name type="scientific">Georgenia daeguensis</name>
    <dbReference type="NCBI Taxonomy" id="908355"/>
    <lineage>
        <taxon>Bacteria</taxon>
        <taxon>Bacillati</taxon>
        <taxon>Actinomycetota</taxon>
        <taxon>Actinomycetes</taxon>
        <taxon>Micrococcales</taxon>
        <taxon>Bogoriellaceae</taxon>
        <taxon>Georgenia</taxon>
    </lineage>
</organism>
<feature type="domain" description="DUF2510" evidence="3">
    <location>
        <begin position="28"/>
        <end position="55"/>
    </location>
</feature>
<evidence type="ECO:0000313" key="5">
    <source>
        <dbReference type="EMBL" id="GAA4286379.1"/>
    </source>
</evidence>
<proteinExistence type="predicted"/>
<feature type="region of interest" description="Disordered" evidence="2">
    <location>
        <begin position="539"/>
        <end position="584"/>
    </location>
</feature>
<reference evidence="6" key="1">
    <citation type="journal article" date="2019" name="Int. J. Syst. Evol. Microbiol.">
        <title>The Global Catalogue of Microorganisms (GCM) 10K type strain sequencing project: providing services to taxonomists for standard genome sequencing and annotation.</title>
        <authorList>
            <consortium name="The Broad Institute Genomics Platform"/>
            <consortium name="The Broad Institute Genome Sequencing Center for Infectious Disease"/>
            <person name="Wu L."/>
            <person name="Ma J."/>
        </authorList>
    </citation>
    <scope>NUCLEOTIDE SEQUENCE [LARGE SCALE GENOMIC DNA]</scope>
    <source>
        <strain evidence="6">JCM 17459</strain>
    </source>
</reference>
<evidence type="ECO:0000256" key="1">
    <source>
        <dbReference type="SAM" id="Coils"/>
    </source>
</evidence>